<accession>A0ABS6JET2</accession>
<sequence>MSVKKKLSMGIMSALLGIALIGGGTFAYFSGTAVQTNTFASGTLSLSSIPEVNVELDNIKPGDWTYETFELYNDGTLDIQYVDLSTSYSVKQDGVPVGSTLADQYADSIIVEFLRNTGGDEPYDVILELTLYQLANMTQEDFEDVLDQIDLEWEWVNTWPYLIPWIGYWNETEEIVSPILEVGETAYMDVRFKFEYLDEDQNHLQNLDLELTWTFEGYQTPGEYIQN</sequence>
<organism evidence="1 2">
    <name type="scientific">Evansella tamaricis</name>
    <dbReference type="NCBI Taxonomy" id="2069301"/>
    <lineage>
        <taxon>Bacteria</taxon>
        <taxon>Bacillati</taxon>
        <taxon>Bacillota</taxon>
        <taxon>Bacilli</taxon>
        <taxon>Bacillales</taxon>
        <taxon>Bacillaceae</taxon>
        <taxon>Evansella</taxon>
    </lineage>
</organism>
<dbReference type="InterPro" id="IPR023833">
    <property type="entry name" value="Signal_pept_SipW-depend-type"/>
</dbReference>
<reference evidence="1 2" key="1">
    <citation type="submission" date="2021-06" db="EMBL/GenBank/DDBJ databases">
        <title>Bacillus sp. RD4P76, an endophyte from a halophyte.</title>
        <authorList>
            <person name="Sun J.-Q."/>
        </authorList>
    </citation>
    <scope>NUCLEOTIDE SEQUENCE [LARGE SCALE GENOMIC DNA]</scope>
    <source>
        <strain evidence="1 2">CGMCC 1.15917</strain>
    </source>
</reference>
<evidence type="ECO:0000313" key="1">
    <source>
        <dbReference type="EMBL" id="MBU9712106.1"/>
    </source>
</evidence>
<gene>
    <name evidence="1" type="ORF">KS419_10175</name>
</gene>
<dbReference type="Proteomes" id="UP000784880">
    <property type="component" value="Unassembled WGS sequence"/>
</dbReference>
<name>A0ABS6JET2_9BACI</name>
<dbReference type="EMBL" id="JAHQCS010000092">
    <property type="protein sequence ID" value="MBU9712106.1"/>
    <property type="molecule type" value="Genomic_DNA"/>
</dbReference>
<evidence type="ECO:0000313" key="2">
    <source>
        <dbReference type="Proteomes" id="UP000784880"/>
    </source>
</evidence>
<dbReference type="Pfam" id="PF12389">
    <property type="entry name" value="Peptidase_M73"/>
    <property type="match status" value="2"/>
</dbReference>
<proteinExistence type="predicted"/>
<dbReference type="NCBIfam" id="TIGR04088">
    <property type="entry name" value="cognate_SipW"/>
    <property type="match status" value="1"/>
</dbReference>
<comment type="caution">
    <text evidence="1">The sequence shown here is derived from an EMBL/GenBank/DDBJ whole genome shotgun (WGS) entry which is preliminary data.</text>
</comment>
<protein>
    <submittedName>
        <fullName evidence="1">M73 family metallopeptidase</fullName>
    </submittedName>
</protein>
<dbReference type="InterPro" id="IPR022121">
    <property type="entry name" value="Peptidase_M73_camelysin"/>
</dbReference>
<dbReference type="RefSeq" id="WP_217066290.1">
    <property type="nucleotide sequence ID" value="NZ_JAHQCS010000092.1"/>
</dbReference>
<keyword evidence="2" id="KW-1185">Reference proteome</keyword>